<protein>
    <submittedName>
        <fullName evidence="1">Uncharacterized protein</fullName>
    </submittedName>
</protein>
<dbReference type="AlphaFoldDB" id="A0A840D0X9"/>
<organism evidence="1 2">
    <name type="scientific">Bacteroides reticulotermitis</name>
    <dbReference type="NCBI Taxonomy" id="1133319"/>
    <lineage>
        <taxon>Bacteria</taxon>
        <taxon>Pseudomonadati</taxon>
        <taxon>Bacteroidota</taxon>
        <taxon>Bacteroidia</taxon>
        <taxon>Bacteroidales</taxon>
        <taxon>Bacteroidaceae</taxon>
        <taxon>Bacteroides</taxon>
    </lineage>
</organism>
<proteinExistence type="predicted"/>
<sequence length="69" mass="8268">MKHGKKFFSDLFYPEKLHYFARMNQKENTMRKFILFLVVSLFFCLRVSSDNSRFYDSGQLSCNLITKIS</sequence>
<accession>A0A840D0X9</accession>
<dbReference type="Proteomes" id="UP000560658">
    <property type="component" value="Unassembled WGS sequence"/>
</dbReference>
<keyword evidence="2" id="KW-1185">Reference proteome</keyword>
<comment type="caution">
    <text evidence="1">The sequence shown here is derived from an EMBL/GenBank/DDBJ whole genome shotgun (WGS) entry which is preliminary data.</text>
</comment>
<reference evidence="1" key="1">
    <citation type="submission" date="2020-08" db="EMBL/GenBank/DDBJ databases">
        <title>Genomic Encyclopedia of Type Strains, Phase IV (KMG-IV): sequencing the most valuable type-strain genomes for metagenomic binning, comparative biology and taxonomic classification.</title>
        <authorList>
            <person name="Goeker M."/>
        </authorList>
    </citation>
    <scope>NUCLEOTIDE SEQUENCE [LARGE SCALE GENOMIC DNA]</scope>
    <source>
        <strain evidence="1">DSM 105720</strain>
    </source>
</reference>
<name>A0A840D0X9_9BACE</name>
<evidence type="ECO:0000313" key="2">
    <source>
        <dbReference type="Proteomes" id="UP000560658"/>
    </source>
</evidence>
<dbReference type="EMBL" id="JACIER010000013">
    <property type="protein sequence ID" value="MBB4045256.1"/>
    <property type="molecule type" value="Genomic_DNA"/>
</dbReference>
<evidence type="ECO:0000313" key="1">
    <source>
        <dbReference type="EMBL" id="MBB4045256.1"/>
    </source>
</evidence>
<gene>
    <name evidence="1" type="ORF">GGR06_003067</name>
</gene>